<feature type="domain" description="Core-binding (CB)" evidence="7">
    <location>
        <begin position="69"/>
        <end position="166"/>
    </location>
</feature>
<dbReference type="InterPro" id="IPR010998">
    <property type="entry name" value="Integrase_recombinase_N"/>
</dbReference>
<evidence type="ECO:0000259" key="6">
    <source>
        <dbReference type="PROSITE" id="PS51898"/>
    </source>
</evidence>
<dbReference type="PROSITE" id="PS51900">
    <property type="entry name" value="CB"/>
    <property type="match status" value="1"/>
</dbReference>
<reference evidence="8 9" key="1">
    <citation type="submission" date="2024-12" db="EMBL/GenBank/DDBJ databases">
        <authorList>
            <person name="Lee Y."/>
        </authorList>
    </citation>
    <scope>NUCLEOTIDE SEQUENCE [LARGE SCALE GENOMIC DNA]</scope>
    <source>
        <strain evidence="8 9">03SUJ4</strain>
    </source>
</reference>
<dbReference type="Gene3D" id="1.10.150.130">
    <property type="match status" value="1"/>
</dbReference>
<dbReference type="InterPro" id="IPR013762">
    <property type="entry name" value="Integrase-like_cat_sf"/>
</dbReference>
<proteinExistence type="inferred from homology"/>
<dbReference type="PANTHER" id="PTHR30349">
    <property type="entry name" value="PHAGE INTEGRASE-RELATED"/>
    <property type="match status" value="1"/>
</dbReference>
<gene>
    <name evidence="8" type="ORF">ACK2TP_10515</name>
</gene>
<evidence type="ECO:0000259" key="7">
    <source>
        <dbReference type="PROSITE" id="PS51900"/>
    </source>
</evidence>
<sequence length="393" mass="45351">MQREKRQRSGETVWVFRWREVQMDGTKKYRKAVIGTVSEYKTESEAQKAADALRLEVNEQTPRQMLKAISFETLVEHYRQHELPDILNGTRPLGSEAGDDELRKSYSTQVTYQGYLNKWILPRWRSYRLTDVKPVQVEQWLKSLPLSKGSKAKVRNIMSALYSHGQRWEWVSSNPIRHVRQSAKRSRIPTVLSPEQIKLFLEKLVDLPKTAVLLGASTGLRVGEILGLKWEDVDFETLELRVTRDVVKQRIERCKTEASRKPVPIGAEVAEILFAWRSRCAYNQPADWVFASPAKKGKQPYWPSSIYRVYLKPVLEDDLKITDPVGWHTLRHSLGTLMKANGEDVKTIQETLRHANFKVTMDVYTQAVTEVKRSAHNRVVRQIMGGGTHGEEE</sequence>
<accession>A0ABW9KM02</accession>
<evidence type="ECO:0000256" key="1">
    <source>
        <dbReference type="ARBA" id="ARBA00008857"/>
    </source>
</evidence>
<dbReference type="Proteomes" id="UP001634747">
    <property type="component" value="Unassembled WGS sequence"/>
</dbReference>
<dbReference type="SUPFAM" id="SSF56349">
    <property type="entry name" value="DNA breaking-rejoining enzymes"/>
    <property type="match status" value="1"/>
</dbReference>
<name>A0ABW9KM02_9BACT</name>
<evidence type="ECO:0000313" key="8">
    <source>
        <dbReference type="EMBL" id="MFN2976193.1"/>
    </source>
</evidence>
<dbReference type="PANTHER" id="PTHR30349:SF64">
    <property type="entry name" value="PROPHAGE INTEGRASE INTD-RELATED"/>
    <property type="match status" value="1"/>
</dbReference>
<dbReference type="Pfam" id="PF14659">
    <property type="entry name" value="Phage_int_SAM_3"/>
    <property type="match status" value="1"/>
</dbReference>
<dbReference type="Pfam" id="PF00589">
    <property type="entry name" value="Phage_integrase"/>
    <property type="match status" value="1"/>
</dbReference>
<dbReference type="InterPro" id="IPR002104">
    <property type="entry name" value="Integrase_catalytic"/>
</dbReference>
<evidence type="ECO:0000313" key="9">
    <source>
        <dbReference type="Proteomes" id="UP001634747"/>
    </source>
</evidence>
<dbReference type="InterPro" id="IPR011010">
    <property type="entry name" value="DNA_brk_join_enz"/>
</dbReference>
<evidence type="ECO:0000256" key="5">
    <source>
        <dbReference type="PROSITE-ProRule" id="PRU01248"/>
    </source>
</evidence>
<dbReference type="InterPro" id="IPR004107">
    <property type="entry name" value="Integrase_SAM-like_N"/>
</dbReference>
<comment type="caution">
    <text evidence="8">The sequence shown here is derived from an EMBL/GenBank/DDBJ whole genome shotgun (WGS) entry which is preliminary data.</text>
</comment>
<dbReference type="InterPro" id="IPR050090">
    <property type="entry name" value="Tyrosine_recombinase_XerCD"/>
</dbReference>
<dbReference type="PROSITE" id="PS51898">
    <property type="entry name" value="TYR_RECOMBINASE"/>
    <property type="match status" value="1"/>
</dbReference>
<keyword evidence="4" id="KW-0233">DNA recombination</keyword>
<evidence type="ECO:0000256" key="2">
    <source>
        <dbReference type="ARBA" id="ARBA00022908"/>
    </source>
</evidence>
<dbReference type="InterPro" id="IPR044068">
    <property type="entry name" value="CB"/>
</dbReference>
<comment type="similarity">
    <text evidence="1">Belongs to the 'phage' integrase family.</text>
</comment>
<keyword evidence="2" id="KW-0229">DNA integration</keyword>
<dbReference type="RefSeq" id="WP_344688145.1">
    <property type="nucleotide sequence ID" value="NZ_BAABBH010000001.1"/>
</dbReference>
<organism evidence="8 9">
    <name type="scientific">Terriglobus aquaticus</name>
    <dbReference type="NCBI Taxonomy" id="940139"/>
    <lineage>
        <taxon>Bacteria</taxon>
        <taxon>Pseudomonadati</taxon>
        <taxon>Acidobacteriota</taxon>
        <taxon>Terriglobia</taxon>
        <taxon>Terriglobales</taxon>
        <taxon>Acidobacteriaceae</taxon>
        <taxon>Terriglobus</taxon>
    </lineage>
</organism>
<dbReference type="EMBL" id="JBJYXY010000001">
    <property type="protein sequence ID" value="MFN2976193.1"/>
    <property type="molecule type" value="Genomic_DNA"/>
</dbReference>
<keyword evidence="3 5" id="KW-0238">DNA-binding</keyword>
<protein>
    <submittedName>
        <fullName evidence="8">Tyrosine-type recombinase/integrase</fullName>
    </submittedName>
</protein>
<keyword evidence="9" id="KW-1185">Reference proteome</keyword>
<dbReference type="Gene3D" id="1.10.443.10">
    <property type="entry name" value="Intergrase catalytic core"/>
    <property type="match status" value="1"/>
</dbReference>
<evidence type="ECO:0000256" key="3">
    <source>
        <dbReference type="ARBA" id="ARBA00023125"/>
    </source>
</evidence>
<dbReference type="CDD" id="cd01189">
    <property type="entry name" value="INT_ICEBs1_C_like"/>
    <property type="match status" value="1"/>
</dbReference>
<evidence type="ECO:0000256" key="4">
    <source>
        <dbReference type="ARBA" id="ARBA00023172"/>
    </source>
</evidence>
<feature type="domain" description="Tyr recombinase" evidence="6">
    <location>
        <begin position="187"/>
        <end position="377"/>
    </location>
</feature>